<dbReference type="InterPro" id="IPR055644">
    <property type="entry name" value="DUF7220"/>
</dbReference>
<protein>
    <submittedName>
        <fullName evidence="2">Uncharacterized protein</fullName>
    </submittedName>
</protein>
<sequence length="108" mass="12666">MEDELKKEYAGEETKEFLNEADKYDVEFPIPPRIKQRKMKALKESLVTVGTGLIINWPISVVLLYLFIDILQLSTLMVSIYVTLCFTLIAVIRVYLIRMFFTKRELDD</sequence>
<name>A0A381V4F7_9ZZZZ</name>
<keyword evidence="1" id="KW-1133">Transmembrane helix</keyword>
<dbReference type="AlphaFoldDB" id="A0A381V4F7"/>
<keyword evidence="1" id="KW-0812">Transmembrane</keyword>
<dbReference type="EMBL" id="UINC01007828">
    <property type="protein sequence ID" value="SVA35270.1"/>
    <property type="molecule type" value="Genomic_DNA"/>
</dbReference>
<proteinExistence type="predicted"/>
<feature type="transmembrane region" description="Helical" evidence="1">
    <location>
        <begin position="74"/>
        <end position="96"/>
    </location>
</feature>
<evidence type="ECO:0000256" key="1">
    <source>
        <dbReference type="SAM" id="Phobius"/>
    </source>
</evidence>
<feature type="transmembrane region" description="Helical" evidence="1">
    <location>
        <begin position="45"/>
        <end position="68"/>
    </location>
</feature>
<reference evidence="2" key="1">
    <citation type="submission" date="2018-05" db="EMBL/GenBank/DDBJ databases">
        <authorList>
            <person name="Lanie J.A."/>
            <person name="Ng W.-L."/>
            <person name="Kazmierczak K.M."/>
            <person name="Andrzejewski T.M."/>
            <person name="Davidsen T.M."/>
            <person name="Wayne K.J."/>
            <person name="Tettelin H."/>
            <person name="Glass J.I."/>
            <person name="Rusch D."/>
            <person name="Podicherti R."/>
            <person name="Tsui H.-C.T."/>
            <person name="Winkler M.E."/>
        </authorList>
    </citation>
    <scope>NUCLEOTIDE SEQUENCE</scope>
</reference>
<evidence type="ECO:0000313" key="2">
    <source>
        <dbReference type="EMBL" id="SVA35270.1"/>
    </source>
</evidence>
<accession>A0A381V4F7</accession>
<dbReference type="Pfam" id="PF23858">
    <property type="entry name" value="DUF7220"/>
    <property type="match status" value="1"/>
</dbReference>
<organism evidence="2">
    <name type="scientific">marine metagenome</name>
    <dbReference type="NCBI Taxonomy" id="408172"/>
    <lineage>
        <taxon>unclassified sequences</taxon>
        <taxon>metagenomes</taxon>
        <taxon>ecological metagenomes</taxon>
    </lineage>
</organism>
<keyword evidence="1" id="KW-0472">Membrane</keyword>
<gene>
    <name evidence="2" type="ORF">METZ01_LOCUS88124</name>
</gene>